<keyword evidence="4" id="KW-0862">Zinc</keyword>
<proteinExistence type="predicted"/>
<evidence type="ECO:0000256" key="4">
    <source>
        <dbReference type="ARBA" id="ARBA00022833"/>
    </source>
</evidence>
<keyword evidence="2" id="KW-0479">Metal-binding</keyword>
<reference evidence="6 7" key="1">
    <citation type="journal article" date="2019" name="Int. J. Syst. Evol. Microbiol.">
        <title>The Global Catalogue of Microorganisms (GCM) 10K type strain sequencing project: providing services to taxonomists for standard genome sequencing and annotation.</title>
        <authorList>
            <consortium name="The Broad Institute Genomics Platform"/>
            <consortium name="The Broad Institute Genome Sequencing Center for Infectious Disease"/>
            <person name="Wu L."/>
            <person name="Ma J."/>
        </authorList>
    </citation>
    <scope>NUCLEOTIDE SEQUENCE [LARGE SCALE GENOMIC DNA]</scope>
    <source>
        <strain evidence="6 7">CGMCC 1.12237</strain>
    </source>
</reference>
<dbReference type="EMBL" id="JBHSKX010000004">
    <property type="protein sequence ID" value="MFC5368972.1"/>
    <property type="molecule type" value="Genomic_DNA"/>
</dbReference>
<accession>A0ABD5RFX1</accession>
<feature type="region of interest" description="Disordered" evidence="5">
    <location>
        <begin position="245"/>
        <end position="264"/>
    </location>
</feature>
<evidence type="ECO:0000256" key="3">
    <source>
        <dbReference type="ARBA" id="ARBA00022801"/>
    </source>
</evidence>
<dbReference type="RefSeq" id="WP_227231029.1">
    <property type="nucleotide sequence ID" value="NZ_JAJCVJ010000003.1"/>
</dbReference>
<dbReference type="Gene3D" id="3.40.50.10310">
    <property type="entry name" value="Creatininase"/>
    <property type="match status" value="1"/>
</dbReference>
<dbReference type="PANTHER" id="PTHR35005:SF1">
    <property type="entry name" value="2-AMINO-5-FORMYLAMINO-6-RIBOSYLAMINOPYRIMIDIN-4(3H)-ONE 5'-MONOPHOSPHATE DEFORMYLASE"/>
    <property type="match status" value="1"/>
</dbReference>
<sequence>MTVSLDYEDYDLGSMTWEDAETAIDDADFVVLPTGAIEQHSLHLPVSVDTLRAENLTRELVTAAPDRGLSMLRLPTLPFGYSEHHMPRAGTLTLLPDTYQKVVRELGSSISEHGAERLLIVNCHGGNSAPLKLAGDRLQREHDIEVYLVDWTSYAREQLNERFGENWSHAGPHETSVTELYHPDLVKADEKVNQERKASFNARQYTWYTDLTVQGGRGDPRDSDAEFMEQVVADTTERILDALEEDLEQSTDGVQTLQRSSDDE</sequence>
<dbReference type="InterPro" id="IPR024087">
    <property type="entry name" value="Creatininase-like_sf"/>
</dbReference>
<protein>
    <submittedName>
        <fullName evidence="6">Creatininase family protein</fullName>
    </submittedName>
</protein>
<feature type="compositionally biased region" description="Polar residues" evidence="5">
    <location>
        <begin position="250"/>
        <end position="264"/>
    </location>
</feature>
<dbReference type="Proteomes" id="UP001596201">
    <property type="component" value="Unassembled WGS sequence"/>
</dbReference>
<evidence type="ECO:0000313" key="7">
    <source>
        <dbReference type="Proteomes" id="UP001596201"/>
    </source>
</evidence>
<dbReference type="InterPro" id="IPR003785">
    <property type="entry name" value="Creatininase/forma_Hydrolase"/>
</dbReference>
<dbReference type="GO" id="GO:0016787">
    <property type="term" value="F:hydrolase activity"/>
    <property type="evidence" value="ECO:0007669"/>
    <property type="project" value="UniProtKB-KW"/>
</dbReference>
<keyword evidence="3" id="KW-0378">Hydrolase</keyword>
<evidence type="ECO:0000256" key="1">
    <source>
        <dbReference type="ARBA" id="ARBA00001947"/>
    </source>
</evidence>
<gene>
    <name evidence="6" type="ORF">ACFPJ5_18760</name>
</gene>
<dbReference type="GO" id="GO:0046872">
    <property type="term" value="F:metal ion binding"/>
    <property type="evidence" value="ECO:0007669"/>
    <property type="project" value="UniProtKB-KW"/>
</dbReference>
<evidence type="ECO:0000256" key="5">
    <source>
        <dbReference type="SAM" id="MobiDB-lite"/>
    </source>
</evidence>
<dbReference type="PANTHER" id="PTHR35005">
    <property type="entry name" value="3-DEHYDRO-SCYLLO-INOSOSE HYDROLASE"/>
    <property type="match status" value="1"/>
</dbReference>
<keyword evidence="7" id="KW-1185">Reference proteome</keyword>
<comment type="cofactor">
    <cofactor evidence="1">
        <name>Zn(2+)</name>
        <dbReference type="ChEBI" id="CHEBI:29105"/>
    </cofactor>
</comment>
<dbReference type="AlphaFoldDB" id="A0ABD5RFX1"/>
<comment type="caution">
    <text evidence="6">The sequence shown here is derived from an EMBL/GenBank/DDBJ whole genome shotgun (WGS) entry which is preliminary data.</text>
</comment>
<evidence type="ECO:0000313" key="6">
    <source>
        <dbReference type="EMBL" id="MFC5368972.1"/>
    </source>
</evidence>
<dbReference type="SUPFAM" id="SSF102215">
    <property type="entry name" value="Creatininase"/>
    <property type="match status" value="1"/>
</dbReference>
<organism evidence="6 7">
    <name type="scientific">Salinirubrum litoreum</name>
    <dbReference type="NCBI Taxonomy" id="1126234"/>
    <lineage>
        <taxon>Archaea</taxon>
        <taxon>Methanobacteriati</taxon>
        <taxon>Methanobacteriota</taxon>
        <taxon>Stenosarchaea group</taxon>
        <taxon>Halobacteria</taxon>
        <taxon>Halobacteriales</taxon>
        <taxon>Haloferacaceae</taxon>
        <taxon>Salinirubrum</taxon>
    </lineage>
</organism>
<name>A0ABD5RFX1_9EURY</name>
<dbReference type="Pfam" id="PF02633">
    <property type="entry name" value="Creatininase"/>
    <property type="match status" value="1"/>
</dbReference>
<evidence type="ECO:0000256" key="2">
    <source>
        <dbReference type="ARBA" id="ARBA00022723"/>
    </source>
</evidence>